<comment type="catalytic activity">
    <reaction evidence="1 5">
        <text>L-glutamyl-[protein] + S-adenosyl-L-methionine = [protein]-L-glutamate 5-O-methyl ester + S-adenosyl-L-homocysteine</text>
        <dbReference type="Rhea" id="RHEA:24452"/>
        <dbReference type="Rhea" id="RHEA-COMP:10208"/>
        <dbReference type="Rhea" id="RHEA-COMP:10311"/>
        <dbReference type="ChEBI" id="CHEBI:29973"/>
        <dbReference type="ChEBI" id="CHEBI:57856"/>
        <dbReference type="ChEBI" id="CHEBI:59789"/>
        <dbReference type="ChEBI" id="CHEBI:82795"/>
        <dbReference type="EC" id="2.1.1.80"/>
    </reaction>
</comment>
<dbReference type="InterPro" id="IPR022641">
    <property type="entry name" value="CheR_N"/>
</dbReference>
<evidence type="ECO:0000256" key="6">
    <source>
        <dbReference type="PIRSR" id="PIRSR000410-1"/>
    </source>
</evidence>
<gene>
    <name evidence="8" type="ORF">SAMN05444340_1079</name>
</gene>
<keyword evidence="9" id="KW-1185">Reference proteome</keyword>
<accession>A0A1H3JGX7</accession>
<protein>
    <recommendedName>
        <fullName evidence="5">Chemotaxis protein methyltransferase</fullName>
        <ecNumber evidence="5">2.1.1.80</ecNumber>
    </recommendedName>
</protein>
<dbReference type="PIRSF" id="PIRSF000410">
    <property type="entry name" value="CheR"/>
    <property type="match status" value="1"/>
</dbReference>
<dbReference type="SUPFAM" id="SSF53335">
    <property type="entry name" value="S-adenosyl-L-methionine-dependent methyltransferases"/>
    <property type="match status" value="1"/>
</dbReference>
<feature type="binding site" evidence="6">
    <location>
        <begin position="210"/>
        <end position="211"/>
    </location>
    <ligand>
        <name>S-adenosyl-L-methionine</name>
        <dbReference type="ChEBI" id="CHEBI:59789"/>
    </ligand>
</feature>
<dbReference type="PANTHER" id="PTHR24422">
    <property type="entry name" value="CHEMOTAXIS PROTEIN METHYLTRANSFERASE"/>
    <property type="match status" value="1"/>
</dbReference>
<dbReference type="CDD" id="cd02440">
    <property type="entry name" value="AdoMet_MTases"/>
    <property type="match status" value="1"/>
</dbReference>
<feature type="binding site" evidence="6">
    <location>
        <position position="86"/>
    </location>
    <ligand>
        <name>S-adenosyl-L-methionine</name>
        <dbReference type="ChEBI" id="CHEBI:59789"/>
    </ligand>
</feature>
<feature type="domain" description="CheR-type methyltransferase" evidence="7">
    <location>
        <begin position="13"/>
        <end position="284"/>
    </location>
</feature>
<organism evidence="8 9">
    <name type="scientific">Citreimonas salinaria</name>
    <dbReference type="NCBI Taxonomy" id="321339"/>
    <lineage>
        <taxon>Bacteria</taxon>
        <taxon>Pseudomonadati</taxon>
        <taxon>Pseudomonadota</taxon>
        <taxon>Alphaproteobacteria</taxon>
        <taxon>Rhodobacterales</taxon>
        <taxon>Roseobacteraceae</taxon>
        <taxon>Citreimonas</taxon>
    </lineage>
</organism>
<dbReference type="STRING" id="321339.SAMN05444340_1079"/>
<feature type="binding site" evidence="6">
    <location>
        <position position="84"/>
    </location>
    <ligand>
        <name>S-adenosyl-L-methionine</name>
        <dbReference type="ChEBI" id="CHEBI:59789"/>
    </ligand>
</feature>
<reference evidence="8 9" key="1">
    <citation type="submission" date="2016-10" db="EMBL/GenBank/DDBJ databases">
        <authorList>
            <person name="de Groot N.N."/>
        </authorList>
    </citation>
    <scope>NUCLEOTIDE SEQUENCE [LARGE SCALE GENOMIC DNA]</scope>
    <source>
        <strain evidence="8 9">DSM 26880</strain>
    </source>
</reference>
<dbReference type="InterPro" id="IPR036804">
    <property type="entry name" value="CheR_N_sf"/>
</dbReference>
<dbReference type="InterPro" id="IPR050903">
    <property type="entry name" value="Bact_Chemotaxis_MeTrfase"/>
</dbReference>
<evidence type="ECO:0000259" key="7">
    <source>
        <dbReference type="PROSITE" id="PS50123"/>
    </source>
</evidence>
<dbReference type="AlphaFoldDB" id="A0A1H3JGX7"/>
<dbReference type="SUPFAM" id="SSF47757">
    <property type="entry name" value="Chemotaxis receptor methyltransferase CheR, N-terminal domain"/>
    <property type="match status" value="1"/>
</dbReference>
<dbReference type="Proteomes" id="UP000199286">
    <property type="component" value="Unassembled WGS sequence"/>
</dbReference>
<dbReference type="InterPro" id="IPR022642">
    <property type="entry name" value="CheR_C"/>
</dbReference>
<evidence type="ECO:0000256" key="4">
    <source>
        <dbReference type="ARBA" id="ARBA00022691"/>
    </source>
</evidence>
<evidence type="ECO:0000256" key="5">
    <source>
        <dbReference type="PIRNR" id="PIRNR000410"/>
    </source>
</evidence>
<dbReference type="InterPro" id="IPR029063">
    <property type="entry name" value="SAM-dependent_MTases_sf"/>
</dbReference>
<dbReference type="PROSITE" id="PS50123">
    <property type="entry name" value="CHER"/>
    <property type="match status" value="1"/>
</dbReference>
<evidence type="ECO:0000256" key="1">
    <source>
        <dbReference type="ARBA" id="ARBA00001541"/>
    </source>
</evidence>
<dbReference type="Gene3D" id="1.10.155.10">
    <property type="entry name" value="Chemotaxis receptor methyltransferase CheR, N-terminal domain"/>
    <property type="match status" value="1"/>
</dbReference>
<dbReference type="PANTHER" id="PTHR24422:SF19">
    <property type="entry name" value="CHEMOTAXIS PROTEIN METHYLTRANSFERASE"/>
    <property type="match status" value="1"/>
</dbReference>
<dbReference type="Pfam" id="PF01739">
    <property type="entry name" value="CheR"/>
    <property type="match status" value="1"/>
</dbReference>
<dbReference type="PRINTS" id="PR00996">
    <property type="entry name" value="CHERMTFRASE"/>
</dbReference>
<evidence type="ECO:0000313" key="9">
    <source>
        <dbReference type="Proteomes" id="UP000199286"/>
    </source>
</evidence>
<evidence type="ECO:0000256" key="3">
    <source>
        <dbReference type="ARBA" id="ARBA00022679"/>
    </source>
</evidence>
<feature type="binding site" evidence="6">
    <location>
        <position position="128"/>
    </location>
    <ligand>
        <name>S-adenosyl-L-methionine</name>
        <dbReference type="ChEBI" id="CHEBI:59789"/>
    </ligand>
</feature>
<dbReference type="Pfam" id="PF03705">
    <property type="entry name" value="CheR_N"/>
    <property type="match status" value="1"/>
</dbReference>
<dbReference type="InterPro" id="IPR000780">
    <property type="entry name" value="CheR_MeTrfase"/>
</dbReference>
<keyword evidence="4 5" id="KW-0949">S-adenosyl-L-methionine</keyword>
<comment type="function">
    <text evidence="5">Methylation of the membrane-bound methyl-accepting chemotaxis proteins (MCP) to form gamma-glutamyl methyl ester residues in MCP.</text>
</comment>
<dbReference type="EC" id="2.1.1.80" evidence="5"/>
<dbReference type="RefSeq" id="WP_089882949.1">
    <property type="nucleotide sequence ID" value="NZ_FNPF01000007.1"/>
</dbReference>
<feature type="binding site" evidence="6">
    <location>
        <position position="154"/>
    </location>
    <ligand>
        <name>S-adenosyl-L-methionine</name>
        <dbReference type="ChEBI" id="CHEBI:59789"/>
    </ligand>
</feature>
<dbReference type="SMART" id="SM00138">
    <property type="entry name" value="MeTrc"/>
    <property type="match status" value="1"/>
</dbReference>
<keyword evidence="2 5" id="KW-0489">Methyltransferase</keyword>
<evidence type="ECO:0000313" key="8">
    <source>
        <dbReference type="EMBL" id="SDY38839.1"/>
    </source>
</evidence>
<evidence type="ECO:0000256" key="2">
    <source>
        <dbReference type="ARBA" id="ARBA00022603"/>
    </source>
</evidence>
<name>A0A1H3JGX7_9RHOB</name>
<feature type="binding site" evidence="6">
    <location>
        <position position="90"/>
    </location>
    <ligand>
        <name>S-adenosyl-L-methionine</name>
        <dbReference type="ChEBI" id="CHEBI:59789"/>
    </ligand>
</feature>
<proteinExistence type="predicted"/>
<dbReference type="Gene3D" id="3.40.50.150">
    <property type="entry name" value="Vaccinia Virus protein VP39"/>
    <property type="match status" value="1"/>
</dbReference>
<feature type="binding site" evidence="6">
    <location>
        <begin position="227"/>
        <end position="228"/>
    </location>
    <ligand>
        <name>S-adenosyl-L-methionine</name>
        <dbReference type="ChEBI" id="CHEBI:59789"/>
    </ligand>
</feature>
<sequence length="292" mass="32703">MINPVHPEAGAASFSDNEFERLAAFANRSFGLKLSPAKKPLVYSRISKRLIALKIDSLNNYIDLVEKGNQGDERLELISALTTNVTAFFRENHHFDTVRKEIIPTIAARAGNQKRVRFWSAGCSSGEEPYSLAMTLLEYLQSASSLDLKILATDIDPKVVQRARQGEYRKENLDQLPAGYLAKYFRKVGSDDSYSVSPEIRRIVTFGELNLIETLPIKGPFDAIFCRNVAIYFDMETQQKVWNNFADLLLPGGHLFIGHSERLTGPALNTLKITGVTTYRKNGLPLSGWSNT</sequence>
<dbReference type="EMBL" id="FNPF01000007">
    <property type="protein sequence ID" value="SDY38839.1"/>
    <property type="molecule type" value="Genomic_DNA"/>
</dbReference>
<dbReference type="GO" id="GO:0008983">
    <property type="term" value="F:protein-glutamate O-methyltransferase activity"/>
    <property type="evidence" value="ECO:0007669"/>
    <property type="project" value="UniProtKB-EC"/>
</dbReference>
<dbReference type="OrthoDB" id="9816309at2"/>
<keyword evidence="3 5" id="KW-0808">Transferase</keyword>
<dbReference type="GO" id="GO:0032259">
    <property type="term" value="P:methylation"/>
    <property type="evidence" value="ECO:0007669"/>
    <property type="project" value="UniProtKB-KW"/>
</dbReference>
<dbReference type="InterPro" id="IPR026024">
    <property type="entry name" value="Chemotaxis_MeTrfase_CheR"/>
</dbReference>